<evidence type="ECO:0000259" key="7">
    <source>
        <dbReference type="Pfam" id="PF04542"/>
    </source>
</evidence>
<protein>
    <recommendedName>
        <fullName evidence="6">RNA polymerase sigma factor</fullName>
    </recommendedName>
</protein>
<keyword evidence="2 6" id="KW-0805">Transcription regulation</keyword>
<dbReference type="PROSITE" id="PS01063">
    <property type="entry name" value="SIGMA70_ECF"/>
    <property type="match status" value="1"/>
</dbReference>
<dbReference type="Proteomes" id="UP000289856">
    <property type="component" value="Chromosome"/>
</dbReference>
<sequence>MDYEYIKQMDEGIDRNALLDELMMTFGKDVWNYAFYLTRRRELAEDIAQETFIKAYNAIYSFRSGMTMKAWLLTIARNTARDYFKSSWFRRVQLVWEEYETSVFQPSAEKQWFVSQEQREVWNAVLSLPLKQRETLLLYAHHHLTLKEIAELLQLSEGTVKSRIFRARATISRKLGKPAAFEGGKRP</sequence>
<dbReference type="InterPro" id="IPR013249">
    <property type="entry name" value="RNA_pol_sigma70_r4_t2"/>
</dbReference>
<dbReference type="Pfam" id="PF08281">
    <property type="entry name" value="Sigma70_r4_2"/>
    <property type="match status" value="1"/>
</dbReference>
<feature type="domain" description="RNA polymerase sigma factor 70 region 4 type 2" evidence="8">
    <location>
        <begin position="119"/>
        <end position="170"/>
    </location>
</feature>
<keyword evidence="4 6" id="KW-0238">DNA-binding</keyword>
<dbReference type="InterPro" id="IPR007627">
    <property type="entry name" value="RNA_pol_sigma70_r2"/>
</dbReference>
<dbReference type="SUPFAM" id="SSF88659">
    <property type="entry name" value="Sigma3 and sigma4 domains of RNA polymerase sigma factors"/>
    <property type="match status" value="1"/>
</dbReference>
<dbReference type="AlphaFoldDB" id="A0A3T1CY72"/>
<evidence type="ECO:0000313" key="9">
    <source>
        <dbReference type="EMBL" id="BBI30812.1"/>
    </source>
</evidence>
<evidence type="ECO:0000256" key="6">
    <source>
        <dbReference type="RuleBase" id="RU000716"/>
    </source>
</evidence>
<dbReference type="InterPro" id="IPR013324">
    <property type="entry name" value="RNA_pol_sigma_r3/r4-like"/>
</dbReference>
<dbReference type="InterPro" id="IPR000838">
    <property type="entry name" value="RNA_pol_sigma70_ECF_CS"/>
</dbReference>
<dbReference type="OrthoDB" id="9794508at2"/>
<dbReference type="GO" id="GO:0003677">
    <property type="term" value="F:DNA binding"/>
    <property type="evidence" value="ECO:0007669"/>
    <property type="project" value="UniProtKB-KW"/>
</dbReference>
<accession>A0A3T1CY72</accession>
<dbReference type="SUPFAM" id="SSF88946">
    <property type="entry name" value="Sigma2 domain of RNA polymerase sigma factors"/>
    <property type="match status" value="1"/>
</dbReference>
<gene>
    <name evidence="9" type="primary">rpoD_1</name>
    <name evidence="9" type="ORF">KCTCHS21_02110</name>
</gene>
<dbReference type="NCBIfam" id="TIGR02937">
    <property type="entry name" value="sigma70-ECF"/>
    <property type="match status" value="1"/>
</dbReference>
<dbReference type="GO" id="GO:0016987">
    <property type="term" value="F:sigma factor activity"/>
    <property type="evidence" value="ECO:0007669"/>
    <property type="project" value="UniProtKB-KW"/>
</dbReference>
<dbReference type="InterPro" id="IPR039425">
    <property type="entry name" value="RNA_pol_sigma-70-like"/>
</dbReference>
<proteinExistence type="inferred from homology"/>
<keyword evidence="10" id="KW-1185">Reference proteome</keyword>
<dbReference type="GO" id="GO:0006352">
    <property type="term" value="P:DNA-templated transcription initiation"/>
    <property type="evidence" value="ECO:0007669"/>
    <property type="project" value="InterPro"/>
</dbReference>
<evidence type="ECO:0000256" key="5">
    <source>
        <dbReference type="ARBA" id="ARBA00023163"/>
    </source>
</evidence>
<dbReference type="PANTHER" id="PTHR43133">
    <property type="entry name" value="RNA POLYMERASE ECF-TYPE SIGMA FACTO"/>
    <property type="match status" value="1"/>
</dbReference>
<evidence type="ECO:0000259" key="8">
    <source>
        <dbReference type="Pfam" id="PF08281"/>
    </source>
</evidence>
<dbReference type="Pfam" id="PF04542">
    <property type="entry name" value="Sigma70_r2"/>
    <property type="match status" value="1"/>
</dbReference>
<evidence type="ECO:0000256" key="2">
    <source>
        <dbReference type="ARBA" id="ARBA00023015"/>
    </source>
</evidence>
<dbReference type="PANTHER" id="PTHR43133:SF46">
    <property type="entry name" value="RNA POLYMERASE SIGMA-70 FACTOR ECF SUBFAMILY"/>
    <property type="match status" value="1"/>
</dbReference>
<evidence type="ECO:0000313" key="10">
    <source>
        <dbReference type="Proteomes" id="UP000289856"/>
    </source>
</evidence>
<keyword evidence="5 6" id="KW-0804">Transcription</keyword>
<evidence type="ECO:0000256" key="4">
    <source>
        <dbReference type="ARBA" id="ARBA00023125"/>
    </source>
</evidence>
<dbReference type="KEGG" id="cohn:KCTCHS21_02110"/>
<evidence type="ECO:0000256" key="3">
    <source>
        <dbReference type="ARBA" id="ARBA00023082"/>
    </source>
</evidence>
<dbReference type="Gene3D" id="1.10.10.10">
    <property type="entry name" value="Winged helix-like DNA-binding domain superfamily/Winged helix DNA-binding domain"/>
    <property type="match status" value="1"/>
</dbReference>
<dbReference type="InterPro" id="IPR014284">
    <property type="entry name" value="RNA_pol_sigma-70_dom"/>
</dbReference>
<dbReference type="Gene3D" id="1.10.1740.10">
    <property type="match status" value="1"/>
</dbReference>
<feature type="domain" description="RNA polymerase sigma-70 region 2" evidence="7">
    <location>
        <begin position="23"/>
        <end position="88"/>
    </location>
</feature>
<dbReference type="EMBL" id="AP019400">
    <property type="protein sequence ID" value="BBI30812.1"/>
    <property type="molecule type" value="Genomic_DNA"/>
</dbReference>
<reference evidence="9 10" key="1">
    <citation type="submission" date="2019-01" db="EMBL/GenBank/DDBJ databases">
        <title>Complete genome sequence of Cohnella hallensis HS21 isolated from Korean fir (Abies koreana) rhizospheric soil.</title>
        <authorList>
            <person name="Jiang L."/>
            <person name="Kang S.W."/>
            <person name="Kim S."/>
            <person name="Jung J."/>
            <person name="Kim C.Y."/>
            <person name="Kim D.H."/>
            <person name="Kim S.W."/>
            <person name="Lee J."/>
        </authorList>
    </citation>
    <scope>NUCLEOTIDE SEQUENCE [LARGE SCALE GENOMIC DNA]</scope>
    <source>
        <strain evidence="9 10">HS21</strain>
    </source>
</reference>
<organism evidence="9 10">
    <name type="scientific">Cohnella abietis</name>
    <dbReference type="NCBI Taxonomy" id="2507935"/>
    <lineage>
        <taxon>Bacteria</taxon>
        <taxon>Bacillati</taxon>
        <taxon>Bacillota</taxon>
        <taxon>Bacilli</taxon>
        <taxon>Bacillales</taxon>
        <taxon>Paenibacillaceae</taxon>
        <taxon>Cohnella</taxon>
    </lineage>
</organism>
<comment type="similarity">
    <text evidence="1 6">Belongs to the sigma-70 factor family. ECF subfamily.</text>
</comment>
<dbReference type="InterPro" id="IPR013325">
    <property type="entry name" value="RNA_pol_sigma_r2"/>
</dbReference>
<dbReference type="CDD" id="cd06171">
    <property type="entry name" value="Sigma70_r4"/>
    <property type="match status" value="1"/>
</dbReference>
<dbReference type="GO" id="GO:0006950">
    <property type="term" value="P:response to stress"/>
    <property type="evidence" value="ECO:0007669"/>
    <property type="project" value="UniProtKB-ARBA"/>
</dbReference>
<name>A0A3T1CY72_9BACL</name>
<dbReference type="InterPro" id="IPR036388">
    <property type="entry name" value="WH-like_DNA-bd_sf"/>
</dbReference>
<keyword evidence="3 6" id="KW-0731">Sigma factor</keyword>
<evidence type="ECO:0000256" key="1">
    <source>
        <dbReference type="ARBA" id="ARBA00010641"/>
    </source>
</evidence>